<dbReference type="Ensembl" id="ENSCABT00000007752.1">
    <property type="protein sequence ID" value="ENSCABP00000007097.1"/>
    <property type="gene ID" value="ENSCABG00000005383.1"/>
</dbReference>
<dbReference type="GeneTree" id="ENSGT01120000275880"/>
<dbReference type="PANTHER" id="PTHR19446">
    <property type="entry name" value="REVERSE TRANSCRIPTASES"/>
    <property type="match status" value="1"/>
</dbReference>
<evidence type="ECO:0000313" key="2">
    <source>
        <dbReference type="Proteomes" id="UP000694404"/>
    </source>
</evidence>
<reference evidence="1" key="1">
    <citation type="submission" date="2025-08" db="UniProtKB">
        <authorList>
            <consortium name="Ensembl"/>
        </authorList>
    </citation>
    <scope>IDENTIFICATION</scope>
</reference>
<dbReference type="AlphaFoldDB" id="A0A8C0IMI5"/>
<dbReference type="Proteomes" id="UP000694404">
    <property type="component" value="Unplaced"/>
</dbReference>
<evidence type="ECO:0000313" key="1">
    <source>
        <dbReference type="Ensembl" id="ENSCABP00000007097.1"/>
    </source>
</evidence>
<reference evidence="1" key="2">
    <citation type="submission" date="2025-09" db="UniProtKB">
        <authorList>
            <consortium name="Ensembl"/>
        </authorList>
    </citation>
    <scope>IDENTIFICATION</scope>
</reference>
<protein>
    <recommendedName>
        <fullName evidence="3">Reverse transcriptase</fullName>
    </recommendedName>
</protein>
<organism evidence="1 2">
    <name type="scientific">Chelonoidis abingdonii</name>
    <name type="common">Abingdon island giant tortoise</name>
    <name type="synonym">Testudo abingdonii</name>
    <dbReference type="NCBI Taxonomy" id="106734"/>
    <lineage>
        <taxon>Eukaryota</taxon>
        <taxon>Metazoa</taxon>
        <taxon>Chordata</taxon>
        <taxon>Craniata</taxon>
        <taxon>Vertebrata</taxon>
        <taxon>Euteleostomi</taxon>
        <taxon>Archelosauria</taxon>
        <taxon>Testudinata</taxon>
        <taxon>Testudines</taxon>
        <taxon>Cryptodira</taxon>
        <taxon>Durocryptodira</taxon>
        <taxon>Testudinoidea</taxon>
        <taxon>Testudinidae</taxon>
        <taxon>Chelonoidis</taxon>
    </lineage>
</organism>
<name>A0A8C0IMI5_CHEAB</name>
<proteinExistence type="predicted"/>
<keyword evidence="2" id="KW-1185">Reference proteome</keyword>
<evidence type="ECO:0008006" key="3">
    <source>
        <dbReference type="Google" id="ProtNLM"/>
    </source>
</evidence>
<dbReference type="OMA" id="CISCENA"/>
<sequence length="119" mass="13203">MGNGLSLPWISDSQKDLLDAPVEITELTPAIKEMKARKTPGADSFPTEFSEKFSETLTRRLLDMFHEAKNEQTHPPTLREAVISVISKPGKNLALGSKYRPISLINCDKILAKALNQIV</sequence>
<accession>A0A8C0IMI5</accession>